<gene>
    <name evidence="1" type="ORF">RCOM_0712070</name>
</gene>
<dbReference type="Proteomes" id="UP000008311">
    <property type="component" value="Unassembled WGS sequence"/>
</dbReference>
<dbReference type="AlphaFoldDB" id="B9RRB1"/>
<evidence type="ECO:0000313" key="1">
    <source>
        <dbReference type="EMBL" id="EEF46282.1"/>
    </source>
</evidence>
<reference evidence="2" key="1">
    <citation type="journal article" date="2010" name="Nat. Biotechnol.">
        <title>Draft genome sequence of the oilseed species Ricinus communis.</title>
        <authorList>
            <person name="Chan A.P."/>
            <person name="Crabtree J."/>
            <person name="Zhao Q."/>
            <person name="Lorenzi H."/>
            <person name="Orvis J."/>
            <person name="Puiu D."/>
            <person name="Melake-Berhan A."/>
            <person name="Jones K.M."/>
            <person name="Redman J."/>
            <person name="Chen G."/>
            <person name="Cahoon E.B."/>
            <person name="Gedil M."/>
            <person name="Stanke M."/>
            <person name="Haas B.J."/>
            <person name="Wortman J.R."/>
            <person name="Fraser-Liggett C.M."/>
            <person name="Ravel J."/>
            <person name="Rabinowicz P.D."/>
        </authorList>
    </citation>
    <scope>NUCLEOTIDE SEQUENCE [LARGE SCALE GENOMIC DNA]</scope>
    <source>
        <strain evidence="2">cv. Hale</strain>
    </source>
</reference>
<accession>B9RRB1</accession>
<keyword evidence="2" id="KW-1185">Reference proteome</keyword>
<organism evidence="1 2">
    <name type="scientific">Ricinus communis</name>
    <name type="common">Castor bean</name>
    <dbReference type="NCBI Taxonomy" id="3988"/>
    <lineage>
        <taxon>Eukaryota</taxon>
        <taxon>Viridiplantae</taxon>
        <taxon>Streptophyta</taxon>
        <taxon>Embryophyta</taxon>
        <taxon>Tracheophyta</taxon>
        <taxon>Spermatophyta</taxon>
        <taxon>Magnoliopsida</taxon>
        <taxon>eudicotyledons</taxon>
        <taxon>Gunneridae</taxon>
        <taxon>Pentapetalae</taxon>
        <taxon>rosids</taxon>
        <taxon>fabids</taxon>
        <taxon>Malpighiales</taxon>
        <taxon>Euphorbiaceae</taxon>
        <taxon>Acalyphoideae</taxon>
        <taxon>Acalypheae</taxon>
        <taxon>Ricinus</taxon>
    </lineage>
</organism>
<sequence length="56" mass="5789">MSCGKNLACALCSSLLACGKNLARTGLGHGQETGGATHLMEPVQACVISTWWLLKG</sequence>
<proteinExistence type="predicted"/>
<dbReference type="InParanoid" id="B9RRB1"/>
<name>B9RRB1_RICCO</name>
<dbReference type="EMBL" id="EQ973802">
    <property type="protein sequence ID" value="EEF46282.1"/>
    <property type="molecule type" value="Genomic_DNA"/>
</dbReference>
<protein>
    <submittedName>
        <fullName evidence="1">Uncharacterized protein</fullName>
    </submittedName>
</protein>
<evidence type="ECO:0000313" key="2">
    <source>
        <dbReference type="Proteomes" id="UP000008311"/>
    </source>
</evidence>
<dbReference type="PROSITE" id="PS51257">
    <property type="entry name" value="PROKAR_LIPOPROTEIN"/>
    <property type="match status" value="1"/>
</dbReference>